<dbReference type="AlphaFoldDB" id="A0A1S3X4D1"/>
<dbReference type="STRING" id="4097.A0A1S3X4D1"/>
<dbReference type="PaxDb" id="4097-A0A1S3X4D1"/>
<dbReference type="RefSeq" id="XP_016434747.1">
    <property type="nucleotide sequence ID" value="XM_016579261.1"/>
</dbReference>
<evidence type="ECO:0000256" key="1">
    <source>
        <dbReference type="ARBA" id="ARBA00022786"/>
    </source>
</evidence>
<name>A0A1S3X4D1_TOBAC</name>
<dbReference type="KEGG" id="nta:107761097"/>
<dbReference type="InterPro" id="IPR027356">
    <property type="entry name" value="NPH3_dom"/>
</dbReference>
<dbReference type="UniPathway" id="UPA00143"/>
<feature type="region of interest" description="Disordered" evidence="2">
    <location>
        <begin position="1"/>
        <end position="22"/>
    </location>
</feature>
<gene>
    <name evidence="4" type="primary">LOC107761097</name>
</gene>
<evidence type="ECO:0000259" key="3">
    <source>
        <dbReference type="Pfam" id="PF03000"/>
    </source>
</evidence>
<keyword evidence="1" id="KW-0833">Ubl conjugation pathway</keyword>
<protein>
    <submittedName>
        <fullName evidence="4">BTB/POZ domain-containing protein At5g03250-like</fullName>
    </submittedName>
</protein>
<accession>A0A1S3X4D1</accession>
<dbReference type="PANTHER" id="PTHR32370">
    <property type="entry name" value="OS12G0117600 PROTEIN"/>
    <property type="match status" value="1"/>
</dbReference>
<dbReference type="OrthoDB" id="624345at2759"/>
<dbReference type="Pfam" id="PF03000">
    <property type="entry name" value="NPH3"/>
    <property type="match status" value="1"/>
</dbReference>
<dbReference type="GO" id="GO:0016567">
    <property type="term" value="P:protein ubiquitination"/>
    <property type="evidence" value="ECO:0007669"/>
    <property type="project" value="UniProtKB-UniPathway"/>
</dbReference>
<sequence>MQRNISLKDTSHAKPASTPSEADQRALLEEIVELLPKQKGVTETRFLLRLLRTAMMLQATLDDLLIPNSGYSVETLYDIDCFQRILDHFLLLDQASAAASPCIMEENQFGRRQSVFGFNNKGGKSGGFISF</sequence>
<reference evidence="4" key="1">
    <citation type="submission" date="2025-08" db="UniProtKB">
        <authorList>
            <consortium name="RefSeq"/>
        </authorList>
    </citation>
    <scope>IDENTIFICATION</scope>
</reference>
<organism evidence="4">
    <name type="scientific">Nicotiana tabacum</name>
    <name type="common">Common tobacco</name>
    <dbReference type="NCBI Taxonomy" id="4097"/>
    <lineage>
        <taxon>Eukaryota</taxon>
        <taxon>Viridiplantae</taxon>
        <taxon>Streptophyta</taxon>
        <taxon>Embryophyta</taxon>
        <taxon>Tracheophyta</taxon>
        <taxon>Spermatophyta</taxon>
        <taxon>Magnoliopsida</taxon>
        <taxon>eudicotyledons</taxon>
        <taxon>Gunneridae</taxon>
        <taxon>Pentapetalae</taxon>
        <taxon>asterids</taxon>
        <taxon>lamiids</taxon>
        <taxon>Solanales</taxon>
        <taxon>Solanaceae</taxon>
        <taxon>Nicotianoideae</taxon>
        <taxon>Nicotianeae</taxon>
        <taxon>Nicotiana</taxon>
    </lineage>
</organism>
<evidence type="ECO:0000313" key="4">
    <source>
        <dbReference type="RefSeq" id="XP_016434747.1"/>
    </source>
</evidence>
<evidence type="ECO:0000256" key="2">
    <source>
        <dbReference type="SAM" id="MobiDB-lite"/>
    </source>
</evidence>
<proteinExistence type="predicted"/>
<feature type="domain" description="NPH3" evidence="3">
    <location>
        <begin position="13"/>
        <end position="59"/>
    </location>
</feature>
<dbReference type="InterPro" id="IPR043454">
    <property type="entry name" value="NPH3/RPT2-like"/>
</dbReference>